<proteinExistence type="inferred from homology"/>
<comment type="similarity">
    <text evidence="2">Belongs to the glycosyltransferase 34 family.</text>
</comment>
<evidence type="ECO:0000313" key="12">
    <source>
        <dbReference type="EMBL" id="KAK9726286.1"/>
    </source>
</evidence>
<dbReference type="Gene3D" id="3.90.550.10">
    <property type="entry name" value="Spore Coat Polysaccharide Biosynthesis Protein SpsA, Chain A"/>
    <property type="match status" value="1"/>
</dbReference>
<evidence type="ECO:0000256" key="4">
    <source>
        <dbReference type="ARBA" id="ARBA00022679"/>
    </source>
</evidence>
<keyword evidence="10" id="KW-0325">Glycoprotein</keyword>
<dbReference type="GO" id="GO:0005768">
    <property type="term" value="C:endosome"/>
    <property type="evidence" value="ECO:0007669"/>
    <property type="project" value="TreeGrafter"/>
</dbReference>
<comment type="caution">
    <text evidence="12">The sequence shown here is derived from an EMBL/GenBank/DDBJ whole genome shotgun (WGS) entry which is preliminary data.</text>
</comment>
<protein>
    <submittedName>
        <fullName evidence="12">Uncharacterized protein</fullName>
    </submittedName>
</protein>
<evidence type="ECO:0000256" key="3">
    <source>
        <dbReference type="ARBA" id="ARBA00022676"/>
    </source>
</evidence>
<evidence type="ECO:0000256" key="8">
    <source>
        <dbReference type="ARBA" id="ARBA00023034"/>
    </source>
</evidence>
<keyword evidence="8" id="KW-0333">Golgi apparatus</keyword>
<dbReference type="PANTHER" id="PTHR31311:SF18">
    <property type="entry name" value="XYLOGLUCAN 6-XYLOSYLTRANSFERASE 2-LIKE"/>
    <property type="match status" value="1"/>
</dbReference>
<dbReference type="GO" id="GO:0016758">
    <property type="term" value="F:hexosyltransferase activity"/>
    <property type="evidence" value="ECO:0007669"/>
    <property type="project" value="TreeGrafter"/>
</dbReference>
<evidence type="ECO:0000256" key="7">
    <source>
        <dbReference type="ARBA" id="ARBA00022989"/>
    </source>
</evidence>
<evidence type="ECO:0000256" key="1">
    <source>
        <dbReference type="ARBA" id="ARBA00004323"/>
    </source>
</evidence>
<dbReference type="GO" id="GO:0033843">
    <property type="term" value="F:xyloglucan 6-xylosyltransferase activity"/>
    <property type="evidence" value="ECO:0007669"/>
    <property type="project" value="TreeGrafter"/>
</dbReference>
<keyword evidence="13" id="KW-1185">Reference proteome</keyword>
<accession>A0AAW1KUM1</accession>
<dbReference type="PANTHER" id="PTHR31311">
    <property type="entry name" value="XYLOGLUCAN 6-XYLOSYLTRANSFERASE 5-RELATED-RELATED"/>
    <property type="match status" value="1"/>
</dbReference>
<keyword evidence="9 11" id="KW-0472">Membrane</keyword>
<dbReference type="AlphaFoldDB" id="A0AAW1KUM1"/>
<keyword evidence="3" id="KW-0328">Glycosyltransferase</keyword>
<evidence type="ECO:0000256" key="10">
    <source>
        <dbReference type="ARBA" id="ARBA00023180"/>
    </source>
</evidence>
<evidence type="ECO:0000256" key="2">
    <source>
        <dbReference type="ARBA" id="ARBA00005664"/>
    </source>
</evidence>
<evidence type="ECO:0000256" key="5">
    <source>
        <dbReference type="ARBA" id="ARBA00022692"/>
    </source>
</evidence>
<reference evidence="12" key="1">
    <citation type="submission" date="2024-03" db="EMBL/GenBank/DDBJ databases">
        <title>WGS assembly of Saponaria officinalis var. Norfolk2.</title>
        <authorList>
            <person name="Jenkins J."/>
            <person name="Shu S."/>
            <person name="Grimwood J."/>
            <person name="Barry K."/>
            <person name="Goodstein D."/>
            <person name="Schmutz J."/>
            <person name="Leebens-Mack J."/>
            <person name="Osbourn A."/>
        </authorList>
    </citation>
    <scope>NUCLEOTIDE SEQUENCE [LARGE SCALE GENOMIC DNA]</scope>
    <source>
        <strain evidence="12">JIC</strain>
    </source>
</reference>
<dbReference type="Pfam" id="PF05637">
    <property type="entry name" value="Glyco_transf_34"/>
    <property type="match status" value="1"/>
</dbReference>
<organism evidence="12 13">
    <name type="scientific">Saponaria officinalis</name>
    <name type="common">Common soapwort</name>
    <name type="synonym">Lychnis saponaria</name>
    <dbReference type="NCBI Taxonomy" id="3572"/>
    <lineage>
        <taxon>Eukaryota</taxon>
        <taxon>Viridiplantae</taxon>
        <taxon>Streptophyta</taxon>
        <taxon>Embryophyta</taxon>
        <taxon>Tracheophyta</taxon>
        <taxon>Spermatophyta</taxon>
        <taxon>Magnoliopsida</taxon>
        <taxon>eudicotyledons</taxon>
        <taxon>Gunneridae</taxon>
        <taxon>Pentapetalae</taxon>
        <taxon>Caryophyllales</taxon>
        <taxon>Caryophyllaceae</taxon>
        <taxon>Caryophylleae</taxon>
        <taxon>Saponaria</taxon>
    </lineage>
</organism>
<dbReference type="InterPro" id="IPR029044">
    <property type="entry name" value="Nucleotide-diphossugar_trans"/>
</dbReference>
<dbReference type="GO" id="GO:0009969">
    <property type="term" value="P:xyloglucan biosynthetic process"/>
    <property type="evidence" value="ECO:0007669"/>
    <property type="project" value="TreeGrafter"/>
</dbReference>
<dbReference type="GO" id="GO:0035252">
    <property type="term" value="F:UDP-xylosyltransferase activity"/>
    <property type="evidence" value="ECO:0007669"/>
    <property type="project" value="TreeGrafter"/>
</dbReference>
<evidence type="ECO:0000256" key="11">
    <source>
        <dbReference type="SAM" id="Phobius"/>
    </source>
</evidence>
<evidence type="ECO:0000256" key="9">
    <source>
        <dbReference type="ARBA" id="ARBA00023136"/>
    </source>
</evidence>
<comment type="subcellular location">
    <subcellularLocation>
        <location evidence="1">Golgi apparatus membrane</location>
        <topology evidence="1">Single-pass type II membrane protein</topology>
    </subcellularLocation>
</comment>
<keyword evidence="4" id="KW-0808">Transferase</keyword>
<keyword evidence="7 11" id="KW-1133">Transmembrane helix</keyword>
<dbReference type="Proteomes" id="UP001443914">
    <property type="component" value="Unassembled WGS sequence"/>
</dbReference>
<dbReference type="InterPro" id="IPR008630">
    <property type="entry name" value="Glyco_trans_34"/>
</dbReference>
<dbReference type="GO" id="GO:0005802">
    <property type="term" value="C:trans-Golgi network"/>
    <property type="evidence" value="ECO:0007669"/>
    <property type="project" value="TreeGrafter"/>
</dbReference>
<dbReference type="FunFam" id="3.90.550.10:FF:000101">
    <property type="entry name" value="Probable glycosyltransferase 5"/>
    <property type="match status" value="1"/>
</dbReference>
<sequence length="424" mass="48825">MIEKCVGVRKARQLHRLIRHCKVTFLCLVLTIIVLRGTIGAGKFGTPEQDFLEIRNRFASRKFYAHRVLEDVNDSNNNDRNSSVRTEELRSFDDDDELVVSSRSSSSSGKIVEHKFVSNRVGKPRVLLVTGSSSKPCQNSLGDYYLLKSIKNKIDYCRLHGIEIFYNMSLLEAEMLGFRAKLPLIRSLLAGHPEVEFVWWMDSDVMFTDMAFEVPWERYKGYNLVMHGSKEMVFEEKNWVGLNTGSFLIRNCQWSLDLIESWSKVGPSGKVRVEAGEISMKELKNTSFDVDDQSTMVYLLANEREKWGERVYLESDYYLSGFWESLVSKYETMLKNYKLGFGDHRWPLVTHFVGCKPCSKVGDYSKEKCLKEIERAFNVGDNQVYEVTHNSLSSTRVKKVPHDMLNQQAMKVDNVTKEVKVSSS</sequence>
<feature type="transmembrane region" description="Helical" evidence="11">
    <location>
        <begin position="21"/>
        <end position="39"/>
    </location>
</feature>
<keyword evidence="6" id="KW-0735">Signal-anchor</keyword>
<evidence type="ECO:0000256" key="6">
    <source>
        <dbReference type="ARBA" id="ARBA00022968"/>
    </source>
</evidence>
<evidence type="ECO:0000313" key="13">
    <source>
        <dbReference type="Proteomes" id="UP001443914"/>
    </source>
</evidence>
<keyword evidence="5 11" id="KW-0812">Transmembrane</keyword>
<dbReference type="EMBL" id="JBDFQZ010000005">
    <property type="protein sequence ID" value="KAK9726286.1"/>
    <property type="molecule type" value="Genomic_DNA"/>
</dbReference>
<dbReference type="GO" id="GO:0000139">
    <property type="term" value="C:Golgi membrane"/>
    <property type="evidence" value="ECO:0007669"/>
    <property type="project" value="UniProtKB-SubCell"/>
</dbReference>
<gene>
    <name evidence="12" type="ORF">RND81_05G204100</name>
</gene>
<name>A0AAW1KUM1_SAPOF</name>